<name>A0A8C0J7H0_CHEAB</name>
<proteinExistence type="predicted"/>
<evidence type="ECO:0000313" key="3">
    <source>
        <dbReference type="Proteomes" id="UP000694404"/>
    </source>
</evidence>
<dbReference type="AlphaFoldDB" id="A0A8C0J7H0"/>
<evidence type="ECO:0000313" key="2">
    <source>
        <dbReference type="Ensembl" id="ENSCABP00000028301.1"/>
    </source>
</evidence>
<organism evidence="2 3">
    <name type="scientific">Chelonoidis abingdonii</name>
    <name type="common">Abingdon island giant tortoise</name>
    <name type="synonym">Testudo abingdonii</name>
    <dbReference type="NCBI Taxonomy" id="106734"/>
    <lineage>
        <taxon>Eukaryota</taxon>
        <taxon>Metazoa</taxon>
        <taxon>Chordata</taxon>
        <taxon>Craniata</taxon>
        <taxon>Vertebrata</taxon>
        <taxon>Euteleostomi</taxon>
        <taxon>Archelosauria</taxon>
        <taxon>Testudinata</taxon>
        <taxon>Testudines</taxon>
        <taxon>Cryptodira</taxon>
        <taxon>Durocryptodira</taxon>
        <taxon>Testudinoidea</taxon>
        <taxon>Testudinidae</taxon>
        <taxon>Chelonoidis</taxon>
    </lineage>
</organism>
<accession>A0A8C0J7H0</accession>
<evidence type="ECO:0000256" key="1">
    <source>
        <dbReference type="SAM" id="MobiDB-lite"/>
    </source>
</evidence>
<dbReference type="Ensembl" id="ENSCABT00000031010.1">
    <property type="protein sequence ID" value="ENSCABP00000028301.1"/>
    <property type="gene ID" value="ENSCABG00000020789.1"/>
</dbReference>
<protein>
    <submittedName>
        <fullName evidence="2">Uncharacterized protein</fullName>
    </submittedName>
</protein>
<reference evidence="2" key="1">
    <citation type="submission" date="2025-08" db="UniProtKB">
        <authorList>
            <consortium name="Ensembl"/>
        </authorList>
    </citation>
    <scope>IDENTIFICATION</scope>
</reference>
<sequence>ISRKTSEGLEEIVFQDIILKGLFSLPLLGSADAAAPGVYQSPPCIVADVGSEPIMECRFPPIEASEIAFISWFKEERRLSSSDRRFRPSQNLTAGSDIGAPSRGSFMFFAARSTEIRWSSVARLQAVHWSHRFGGISVGDLTVPCLRHLPPKPRDGRTSHRNATEGCLTPALTTTSPQPPRACRPRHMLAALVPEAAPGSRTSREKRLCRHRNIDIYQQLAWGCMRRGTIGTNSSAA</sequence>
<keyword evidence="3" id="KW-1185">Reference proteome</keyword>
<feature type="region of interest" description="Disordered" evidence="1">
    <location>
        <begin position="150"/>
        <end position="181"/>
    </location>
</feature>
<reference evidence="2" key="2">
    <citation type="submission" date="2025-09" db="UniProtKB">
        <authorList>
            <consortium name="Ensembl"/>
        </authorList>
    </citation>
    <scope>IDENTIFICATION</scope>
</reference>
<dbReference type="Proteomes" id="UP000694404">
    <property type="component" value="Unplaced"/>
</dbReference>